<evidence type="ECO:0000313" key="1">
    <source>
        <dbReference type="EMBL" id="KAE8656711.1"/>
    </source>
</evidence>
<keyword evidence="2" id="KW-1185">Reference proteome</keyword>
<reference evidence="1" key="1">
    <citation type="submission" date="2019-09" db="EMBL/GenBank/DDBJ databases">
        <title>Draft genome information of white flower Hibiscus syriacus.</title>
        <authorList>
            <person name="Kim Y.-M."/>
        </authorList>
    </citation>
    <scope>NUCLEOTIDE SEQUENCE [LARGE SCALE GENOMIC DNA]</scope>
    <source>
        <strain evidence="1">YM2019G1</strain>
    </source>
</reference>
<dbReference type="PANTHER" id="PTHR47723">
    <property type="entry name" value="OS05G0353850 PROTEIN"/>
    <property type="match status" value="1"/>
</dbReference>
<dbReference type="PANTHER" id="PTHR47723:SF19">
    <property type="entry name" value="POLYNUCLEOTIDYL TRANSFERASE, RIBONUCLEASE H-LIKE SUPERFAMILY PROTEIN"/>
    <property type="match status" value="1"/>
</dbReference>
<protein>
    <recommendedName>
        <fullName evidence="3">RNase H type-1 domain-containing protein</fullName>
    </recommendedName>
</protein>
<dbReference type="AlphaFoldDB" id="A0A6A2WG70"/>
<proteinExistence type="predicted"/>
<sequence length="96" mass="10400">MWRPPPKGWMKINADGACTTATGLTASSGVIRDSNGQMAREMGLRSIVVESDCKDALNLLQRGGRMDGGSHPTPAFDRAPLEMLADPFIIRATERK</sequence>
<dbReference type="Proteomes" id="UP000436088">
    <property type="component" value="Unassembled WGS sequence"/>
</dbReference>
<evidence type="ECO:0008006" key="3">
    <source>
        <dbReference type="Google" id="ProtNLM"/>
    </source>
</evidence>
<evidence type="ECO:0000313" key="2">
    <source>
        <dbReference type="Proteomes" id="UP000436088"/>
    </source>
</evidence>
<organism evidence="1 2">
    <name type="scientific">Hibiscus syriacus</name>
    <name type="common">Rose of Sharon</name>
    <dbReference type="NCBI Taxonomy" id="106335"/>
    <lineage>
        <taxon>Eukaryota</taxon>
        <taxon>Viridiplantae</taxon>
        <taxon>Streptophyta</taxon>
        <taxon>Embryophyta</taxon>
        <taxon>Tracheophyta</taxon>
        <taxon>Spermatophyta</taxon>
        <taxon>Magnoliopsida</taxon>
        <taxon>eudicotyledons</taxon>
        <taxon>Gunneridae</taxon>
        <taxon>Pentapetalae</taxon>
        <taxon>rosids</taxon>
        <taxon>malvids</taxon>
        <taxon>Malvales</taxon>
        <taxon>Malvaceae</taxon>
        <taxon>Malvoideae</taxon>
        <taxon>Hibiscus</taxon>
    </lineage>
</organism>
<gene>
    <name evidence="1" type="ORF">F3Y22_tig00116997pilonHSYRG00211</name>
</gene>
<dbReference type="EMBL" id="VEPZ02001762">
    <property type="protein sequence ID" value="KAE8656711.1"/>
    <property type="molecule type" value="Genomic_DNA"/>
</dbReference>
<comment type="caution">
    <text evidence="1">The sequence shown here is derived from an EMBL/GenBank/DDBJ whole genome shotgun (WGS) entry which is preliminary data.</text>
</comment>
<accession>A0A6A2WG70</accession>
<dbReference type="InterPro" id="IPR053151">
    <property type="entry name" value="RNase_H-like"/>
</dbReference>
<name>A0A6A2WG70_HIBSY</name>